<gene>
    <name evidence="2" type="ORF">HannXRQ_Chr16g0526631</name>
    <name evidence="1" type="ORF">HanXRQr2_Chr16g0769831</name>
</gene>
<dbReference type="Gramene" id="mRNA:HanXRQr2_Chr16g0769831">
    <property type="protein sequence ID" value="mRNA:HanXRQr2_Chr16g0769831"/>
    <property type="gene ID" value="HanXRQr2_Chr16g0769831"/>
</dbReference>
<dbReference type="Proteomes" id="UP000215914">
    <property type="component" value="Chromosome 16"/>
</dbReference>
<dbReference type="InParanoid" id="A0A251S2C7"/>
<protein>
    <submittedName>
        <fullName evidence="2">Uncharacterized protein</fullName>
    </submittedName>
</protein>
<reference evidence="2" key="2">
    <citation type="submission" date="2017-02" db="EMBL/GenBank/DDBJ databases">
        <title>Sunflower complete genome.</title>
        <authorList>
            <person name="Langlade N."/>
            <person name="Munos S."/>
        </authorList>
    </citation>
    <scope>NUCLEOTIDE SEQUENCE [LARGE SCALE GENOMIC DNA]</scope>
    <source>
        <tissue evidence="2">Leaves</tissue>
    </source>
</reference>
<reference evidence="1" key="3">
    <citation type="submission" date="2020-06" db="EMBL/GenBank/DDBJ databases">
        <title>Helianthus annuus Genome sequencing and assembly Release 2.</title>
        <authorList>
            <person name="Gouzy J."/>
            <person name="Langlade N."/>
            <person name="Munos S."/>
        </authorList>
    </citation>
    <scope>NUCLEOTIDE SEQUENCE</scope>
    <source>
        <tissue evidence="1">Leaves</tissue>
    </source>
</reference>
<sequence>MSTVPASRWNITGVTKDIAGDWCPAGNVRSSRRETASHVSVNRCCSFFWKFPILLVCCLQEIATQPMLFSTRLKKQARMALDTHFSN</sequence>
<name>A0A251S2C7_HELAN</name>
<dbReference type="EMBL" id="CM007905">
    <property type="protein sequence ID" value="OTF92865.1"/>
    <property type="molecule type" value="Genomic_DNA"/>
</dbReference>
<dbReference type="EMBL" id="MNCJ02000331">
    <property type="protein sequence ID" value="KAF5761846.1"/>
    <property type="molecule type" value="Genomic_DNA"/>
</dbReference>
<evidence type="ECO:0000313" key="1">
    <source>
        <dbReference type="EMBL" id="KAF5761846.1"/>
    </source>
</evidence>
<evidence type="ECO:0000313" key="3">
    <source>
        <dbReference type="Proteomes" id="UP000215914"/>
    </source>
</evidence>
<evidence type="ECO:0000313" key="2">
    <source>
        <dbReference type="EMBL" id="OTF92865.1"/>
    </source>
</evidence>
<proteinExistence type="predicted"/>
<keyword evidence="3" id="KW-1185">Reference proteome</keyword>
<organism evidence="2 3">
    <name type="scientific">Helianthus annuus</name>
    <name type="common">Common sunflower</name>
    <dbReference type="NCBI Taxonomy" id="4232"/>
    <lineage>
        <taxon>Eukaryota</taxon>
        <taxon>Viridiplantae</taxon>
        <taxon>Streptophyta</taxon>
        <taxon>Embryophyta</taxon>
        <taxon>Tracheophyta</taxon>
        <taxon>Spermatophyta</taxon>
        <taxon>Magnoliopsida</taxon>
        <taxon>eudicotyledons</taxon>
        <taxon>Gunneridae</taxon>
        <taxon>Pentapetalae</taxon>
        <taxon>asterids</taxon>
        <taxon>campanulids</taxon>
        <taxon>Asterales</taxon>
        <taxon>Asteraceae</taxon>
        <taxon>Asteroideae</taxon>
        <taxon>Heliantheae alliance</taxon>
        <taxon>Heliantheae</taxon>
        <taxon>Helianthus</taxon>
    </lineage>
</organism>
<reference evidence="1 3" key="1">
    <citation type="journal article" date="2017" name="Nature">
        <title>The sunflower genome provides insights into oil metabolism, flowering and Asterid evolution.</title>
        <authorList>
            <person name="Badouin H."/>
            <person name="Gouzy J."/>
            <person name="Grassa C.J."/>
            <person name="Murat F."/>
            <person name="Staton S.E."/>
            <person name="Cottret L."/>
            <person name="Lelandais-Briere C."/>
            <person name="Owens G.L."/>
            <person name="Carrere S."/>
            <person name="Mayjonade B."/>
            <person name="Legrand L."/>
            <person name="Gill N."/>
            <person name="Kane N.C."/>
            <person name="Bowers J.E."/>
            <person name="Hubner S."/>
            <person name="Bellec A."/>
            <person name="Berard A."/>
            <person name="Berges H."/>
            <person name="Blanchet N."/>
            <person name="Boniface M.C."/>
            <person name="Brunel D."/>
            <person name="Catrice O."/>
            <person name="Chaidir N."/>
            <person name="Claudel C."/>
            <person name="Donnadieu C."/>
            <person name="Faraut T."/>
            <person name="Fievet G."/>
            <person name="Helmstetter N."/>
            <person name="King M."/>
            <person name="Knapp S.J."/>
            <person name="Lai Z."/>
            <person name="Le Paslier M.C."/>
            <person name="Lippi Y."/>
            <person name="Lorenzon L."/>
            <person name="Mandel J.R."/>
            <person name="Marage G."/>
            <person name="Marchand G."/>
            <person name="Marquand E."/>
            <person name="Bret-Mestries E."/>
            <person name="Morien E."/>
            <person name="Nambeesan S."/>
            <person name="Nguyen T."/>
            <person name="Pegot-Espagnet P."/>
            <person name="Pouilly N."/>
            <person name="Raftis F."/>
            <person name="Sallet E."/>
            <person name="Schiex T."/>
            <person name="Thomas J."/>
            <person name="Vandecasteele C."/>
            <person name="Vares D."/>
            <person name="Vear F."/>
            <person name="Vautrin S."/>
            <person name="Crespi M."/>
            <person name="Mangin B."/>
            <person name="Burke J.M."/>
            <person name="Salse J."/>
            <person name="Munos S."/>
            <person name="Vincourt P."/>
            <person name="Rieseberg L.H."/>
            <person name="Langlade N.B."/>
        </authorList>
    </citation>
    <scope>NUCLEOTIDE SEQUENCE [LARGE SCALE GENOMIC DNA]</scope>
    <source>
        <strain evidence="3">cv. SF193</strain>
        <tissue evidence="1">Leaves</tissue>
    </source>
</reference>
<dbReference type="AlphaFoldDB" id="A0A251S2C7"/>
<accession>A0A251S2C7</accession>